<dbReference type="InterPro" id="IPR029044">
    <property type="entry name" value="Nucleotide-diphossugar_trans"/>
</dbReference>
<dbReference type="EMBL" id="BARW01000960">
    <property type="protein sequence ID" value="GAI71312.1"/>
    <property type="molecule type" value="Genomic_DNA"/>
</dbReference>
<dbReference type="Pfam" id="PF00534">
    <property type="entry name" value="Glycos_transf_1"/>
    <property type="match status" value="1"/>
</dbReference>
<evidence type="ECO:0008006" key="4">
    <source>
        <dbReference type="Google" id="ProtNLM"/>
    </source>
</evidence>
<organism evidence="3">
    <name type="scientific">marine sediment metagenome</name>
    <dbReference type="NCBI Taxonomy" id="412755"/>
    <lineage>
        <taxon>unclassified sequences</taxon>
        <taxon>metagenomes</taxon>
        <taxon>ecological metagenomes</taxon>
    </lineage>
</organism>
<dbReference type="InterPro" id="IPR001296">
    <property type="entry name" value="Glyco_trans_1"/>
</dbReference>
<evidence type="ECO:0000259" key="2">
    <source>
        <dbReference type="Pfam" id="PF00535"/>
    </source>
</evidence>
<evidence type="ECO:0000313" key="3">
    <source>
        <dbReference type="EMBL" id="GAI71312.1"/>
    </source>
</evidence>
<gene>
    <name evidence="3" type="ORF">S12H4_03429</name>
</gene>
<dbReference type="Pfam" id="PF00535">
    <property type="entry name" value="Glycos_transf_2"/>
    <property type="match status" value="1"/>
</dbReference>
<accession>X1QRV7</accession>
<dbReference type="SUPFAM" id="SSF53448">
    <property type="entry name" value="Nucleotide-diphospho-sugar transferases"/>
    <property type="match status" value="1"/>
</dbReference>
<comment type="caution">
    <text evidence="3">The sequence shown here is derived from an EMBL/GenBank/DDBJ whole genome shotgun (WGS) entry which is preliminary data.</text>
</comment>
<sequence length="338" mass="38384">MNKYFPCGITTYYEQLKKYSQFKIKLISTPEEIKNREISVVFLNDRCAALKDEVDIQAIHFSEIVPGRETASYITQIKNSQKLVCVQKRIKKIIEDWMQNSGIEKEIHTIPACYDISTFDRDLFPDEYGLEQGFILGSGGGARKRAIFFIELARRNPNKVFVLSRENICPHLPNLHCIGFVSREMYLSAVAACKMFICVSRSEGTPYVILEALSQGKTVISSNYGGELIIEDGKSGYVFNNTIDDLDRVFKHALQHPINGIDRLKEGYYSPKIVKKLDEFFISFLPLVSICIPNYNGAKFLEQSLESVLAQNYPNIEIIIVDSNRGDQSFIGFLQPAS</sequence>
<dbReference type="Gene3D" id="3.90.550.10">
    <property type="entry name" value="Spore Coat Polysaccharide Biosynthesis Protein SpsA, Chain A"/>
    <property type="match status" value="1"/>
</dbReference>
<dbReference type="InterPro" id="IPR001173">
    <property type="entry name" value="Glyco_trans_2-like"/>
</dbReference>
<dbReference type="PANTHER" id="PTHR12526">
    <property type="entry name" value="GLYCOSYLTRANSFERASE"/>
    <property type="match status" value="1"/>
</dbReference>
<dbReference type="Gene3D" id="3.40.50.2000">
    <property type="entry name" value="Glycogen Phosphorylase B"/>
    <property type="match status" value="1"/>
</dbReference>
<protein>
    <recommendedName>
        <fullName evidence="4">Glycosyl transferase family 1 domain-containing protein</fullName>
    </recommendedName>
</protein>
<feature type="domain" description="Glycosyltransferase 2-like" evidence="2">
    <location>
        <begin position="289"/>
        <end position="327"/>
    </location>
</feature>
<reference evidence="3" key="1">
    <citation type="journal article" date="2014" name="Front. Microbiol.">
        <title>High frequency of phylogenetically diverse reductive dehalogenase-homologous genes in deep subseafloor sedimentary metagenomes.</title>
        <authorList>
            <person name="Kawai M."/>
            <person name="Futagami T."/>
            <person name="Toyoda A."/>
            <person name="Takaki Y."/>
            <person name="Nishi S."/>
            <person name="Hori S."/>
            <person name="Arai W."/>
            <person name="Tsubouchi T."/>
            <person name="Morono Y."/>
            <person name="Uchiyama I."/>
            <person name="Ito T."/>
            <person name="Fujiyama A."/>
            <person name="Inagaki F."/>
            <person name="Takami H."/>
        </authorList>
    </citation>
    <scope>NUCLEOTIDE SEQUENCE</scope>
    <source>
        <strain evidence="3">Expedition CK06-06</strain>
    </source>
</reference>
<dbReference type="AlphaFoldDB" id="X1QRV7"/>
<dbReference type="GO" id="GO:0016757">
    <property type="term" value="F:glycosyltransferase activity"/>
    <property type="evidence" value="ECO:0007669"/>
    <property type="project" value="InterPro"/>
</dbReference>
<proteinExistence type="predicted"/>
<dbReference type="SUPFAM" id="SSF53756">
    <property type="entry name" value="UDP-Glycosyltransferase/glycogen phosphorylase"/>
    <property type="match status" value="1"/>
</dbReference>
<feature type="domain" description="Glycosyl transferase family 1" evidence="1">
    <location>
        <begin position="174"/>
        <end position="257"/>
    </location>
</feature>
<name>X1QRV7_9ZZZZ</name>
<dbReference type="CDD" id="cd03801">
    <property type="entry name" value="GT4_PimA-like"/>
    <property type="match status" value="1"/>
</dbReference>
<evidence type="ECO:0000259" key="1">
    <source>
        <dbReference type="Pfam" id="PF00534"/>
    </source>
</evidence>